<dbReference type="InterPro" id="IPR003753">
    <property type="entry name" value="Exonuc_VII_L"/>
</dbReference>
<keyword evidence="1" id="KW-0963">Cytoplasm</keyword>
<dbReference type="GO" id="GO:0003676">
    <property type="term" value="F:nucleic acid binding"/>
    <property type="evidence" value="ECO:0007669"/>
    <property type="project" value="InterPro"/>
</dbReference>
<dbReference type="Pfam" id="PF02601">
    <property type="entry name" value="Exonuc_VII_L"/>
    <property type="match status" value="1"/>
</dbReference>
<dbReference type="AlphaFoldDB" id="A0A1G6GQF4"/>
<dbReference type="EC" id="3.1.11.6" evidence="5"/>
<dbReference type="Proteomes" id="UP000199452">
    <property type="component" value="Unassembled WGS sequence"/>
</dbReference>
<comment type="catalytic activity">
    <reaction evidence="5">
        <text>Exonucleolytic cleavage in either 5'- to 3'- or 3'- to 5'-direction to yield nucleoside 5'-phosphates.</text>
        <dbReference type="EC" id="3.1.11.6"/>
    </reaction>
</comment>
<evidence type="ECO:0000313" key="9">
    <source>
        <dbReference type="Proteomes" id="UP000199452"/>
    </source>
</evidence>
<comment type="similarity">
    <text evidence="5">Belongs to the XseA family.</text>
</comment>
<sequence length="458" mass="51701">MQVGTHLTLFDLNQTIRAKLVEAFPESLWVIAEISEIKVGTTGHCYIDLIQKDKRTNSLKAKASATIWASTFRMLRPYFETTTGRPLTSGMKILIRATVEYHELYGLSLKVMDIDPTYTIGEMELQRQQTIQKLVDDGVFEMNKQVEFPMVPLHIAVISSETSAGFVDFMHQLKSNEYGFVFRTTIFQATMQGKEAEPSILLALDSIFNAVDQFDTVVIIRGGGAQADLSYFDSYWLAFHIAQFPLPVITGIGHTKDISVCDMVSNTSVKTPTAAAELLIQKIAEFDYRLTEFTQILTDTVEELITEHQQKLKHVFRKVIGVTNMLSQHENSLNILAHDIKSITERHLSQKKWMLTSAFKTITSRTKAILLQERTTSERNKLELRHNLSSMVTSENKVLKAKEIIFKNLHPDKILRRGYSITRVNGKAIKSADKLHSGEIIKTTLACGTIISSILPTE</sequence>
<evidence type="ECO:0000259" key="7">
    <source>
        <dbReference type="Pfam" id="PF13742"/>
    </source>
</evidence>
<comment type="subcellular location">
    <subcellularLocation>
        <location evidence="5">Cytoplasm</location>
    </subcellularLocation>
</comment>
<accession>A0A1G6GQF4</accession>
<dbReference type="GO" id="GO:0005737">
    <property type="term" value="C:cytoplasm"/>
    <property type="evidence" value="ECO:0007669"/>
    <property type="project" value="UniProtKB-SubCell"/>
</dbReference>
<evidence type="ECO:0000313" key="8">
    <source>
        <dbReference type="EMBL" id="SDB84139.1"/>
    </source>
</evidence>
<protein>
    <recommendedName>
        <fullName evidence="5">Exodeoxyribonuclease 7 large subunit</fullName>
        <ecNumber evidence="5">3.1.11.6</ecNumber>
    </recommendedName>
</protein>
<evidence type="ECO:0000256" key="1">
    <source>
        <dbReference type="ARBA" id="ARBA00022490"/>
    </source>
</evidence>
<keyword evidence="2 5" id="KW-0540">Nuclease</keyword>
<evidence type="ECO:0000256" key="5">
    <source>
        <dbReference type="RuleBase" id="RU004355"/>
    </source>
</evidence>
<keyword evidence="4 5" id="KW-0269">Exonuclease</keyword>
<dbReference type="InterPro" id="IPR025824">
    <property type="entry name" value="OB-fold_nuc-bd_dom"/>
</dbReference>
<dbReference type="PANTHER" id="PTHR30008">
    <property type="entry name" value="EXODEOXYRIBONUCLEASE 7 LARGE SUBUNIT"/>
    <property type="match status" value="1"/>
</dbReference>
<evidence type="ECO:0000259" key="6">
    <source>
        <dbReference type="Pfam" id="PF02601"/>
    </source>
</evidence>
<name>A0A1G6GQF4_9BACT</name>
<dbReference type="GO" id="GO:0008855">
    <property type="term" value="F:exodeoxyribonuclease VII activity"/>
    <property type="evidence" value="ECO:0007669"/>
    <property type="project" value="UniProtKB-UniRule"/>
</dbReference>
<gene>
    <name evidence="8" type="ORF">SAMN05216323_100316</name>
</gene>
<dbReference type="Pfam" id="PF13742">
    <property type="entry name" value="tRNA_anti_2"/>
    <property type="match status" value="1"/>
</dbReference>
<evidence type="ECO:0000256" key="2">
    <source>
        <dbReference type="ARBA" id="ARBA00022722"/>
    </source>
</evidence>
<dbReference type="RefSeq" id="WP_092434586.1">
    <property type="nucleotide sequence ID" value="NZ_FMYP01000003.1"/>
</dbReference>
<dbReference type="NCBIfam" id="TIGR00237">
    <property type="entry name" value="xseA"/>
    <property type="match status" value="1"/>
</dbReference>
<dbReference type="GO" id="GO:0009318">
    <property type="term" value="C:exodeoxyribonuclease VII complex"/>
    <property type="evidence" value="ECO:0007669"/>
    <property type="project" value="UniProtKB-UniRule"/>
</dbReference>
<dbReference type="STRING" id="1640674.SAMN05216323_100316"/>
<dbReference type="GO" id="GO:0006308">
    <property type="term" value="P:DNA catabolic process"/>
    <property type="evidence" value="ECO:0007669"/>
    <property type="project" value="UniProtKB-UniRule"/>
</dbReference>
<dbReference type="CDD" id="cd04489">
    <property type="entry name" value="ExoVII_LU_OBF"/>
    <property type="match status" value="1"/>
</dbReference>
<reference evidence="8 9" key="1">
    <citation type="submission" date="2016-09" db="EMBL/GenBank/DDBJ databases">
        <authorList>
            <person name="Capua I."/>
            <person name="De Benedictis P."/>
            <person name="Joannis T."/>
            <person name="Lombin L.H."/>
            <person name="Cattoli G."/>
        </authorList>
    </citation>
    <scope>NUCLEOTIDE SEQUENCE [LARGE SCALE GENOMIC DNA]</scope>
    <source>
        <strain evidence="8 9">A7P-90m</strain>
    </source>
</reference>
<dbReference type="PANTHER" id="PTHR30008:SF0">
    <property type="entry name" value="EXODEOXYRIBONUCLEASE 7 LARGE SUBUNIT"/>
    <property type="match status" value="1"/>
</dbReference>
<dbReference type="InterPro" id="IPR020579">
    <property type="entry name" value="Exonuc_VII_lsu_C"/>
</dbReference>
<evidence type="ECO:0000256" key="3">
    <source>
        <dbReference type="ARBA" id="ARBA00022801"/>
    </source>
</evidence>
<keyword evidence="3 5" id="KW-0378">Hydrolase</keyword>
<feature type="domain" description="Exonuclease VII large subunit C-terminal" evidence="6">
    <location>
        <begin position="140"/>
        <end position="451"/>
    </location>
</feature>
<organism evidence="8 9">
    <name type="scientific">Williamwhitmania taraxaci</name>
    <dbReference type="NCBI Taxonomy" id="1640674"/>
    <lineage>
        <taxon>Bacteria</taxon>
        <taxon>Pseudomonadati</taxon>
        <taxon>Bacteroidota</taxon>
        <taxon>Bacteroidia</taxon>
        <taxon>Bacteroidales</taxon>
        <taxon>Williamwhitmaniaceae</taxon>
        <taxon>Williamwhitmania</taxon>
    </lineage>
</organism>
<dbReference type="OrthoDB" id="9802795at2"/>
<proteinExistence type="inferred from homology"/>
<feature type="domain" description="OB-fold nucleic acid binding" evidence="7">
    <location>
        <begin position="8"/>
        <end position="114"/>
    </location>
</feature>
<dbReference type="EMBL" id="FMYP01000003">
    <property type="protein sequence ID" value="SDB84139.1"/>
    <property type="molecule type" value="Genomic_DNA"/>
</dbReference>
<evidence type="ECO:0000256" key="4">
    <source>
        <dbReference type="ARBA" id="ARBA00022839"/>
    </source>
</evidence>
<keyword evidence="9" id="KW-1185">Reference proteome</keyword>